<reference evidence="4" key="1">
    <citation type="submission" date="2019-10" db="EMBL/GenBank/DDBJ databases">
        <authorList>
            <person name="Zhang R."/>
            <person name="Pan Y."/>
            <person name="Wang J."/>
            <person name="Ma R."/>
            <person name="Yu S."/>
        </authorList>
    </citation>
    <scope>NUCLEOTIDE SEQUENCE</scope>
    <source>
        <strain evidence="4">LA-IB0</strain>
        <tissue evidence="4">Leaf</tissue>
    </source>
</reference>
<dbReference type="Pfam" id="PF05922">
    <property type="entry name" value="Inhibitor_I9"/>
    <property type="match status" value="1"/>
</dbReference>
<dbReference type="Proteomes" id="UP000826271">
    <property type="component" value="Unassembled WGS sequence"/>
</dbReference>
<dbReference type="GO" id="GO:0004252">
    <property type="term" value="F:serine-type endopeptidase activity"/>
    <property type="evidence" value="ECO:0007669"/>
    <property type="project" value="InterPro"/>
</dbReference>
<dbReference type="SUPFAM" id="SSF52743">
    <property type="entry name" value="Subtilisin-like"/>
    <property type="match status" value="1"/>
</dbReference>
<dbReference type="InterPro" id="IPR036852">
    <property type="entry name" value="Peptidase_S8/S53_dom_sf"/>
</dbReference>
<protein>
    <recommendedName>
        <fullName evidence="3">Inhibitor I9 domain-containing protein</fullName>
    </recommendedName>
</protein>
<gene>
    <name evidence="4" type="ORF">BUALT_Bualt14G0047500</name>
</gene>
<proteinExistence type="inferred from homology"/>
<sequence length="274" mass="30266">MDDLQGWSQTFLPSTLSITNEPRIIYSYRNVFKGFAARLSPEEAKAMEIKPGVVSVRPQKTLPLHTTHSTHFFGLDEDVGFCGDSDYGRGEIIGVLDNDINLDHSSFDEEGHDKLIRARYFRIGNETPLDEDGHGTQTTAHESDILAAIDDDGVDVLSISLDGSATTSYNEIAIGAFSAIESGIRKPDIIGPRRKLLEASYVSVEKKAHTNSKFNIISRISMSCTLQFSALDQTLTYQVTFGRLSNTMGNIVVEGFLTWNSANFSVRGYVVCRL</sequence>
<dbReference type="PANTHER" id="PTHR10795">
    <property type="entry name" value="PROPROTEIN CONVERTASE SUBTILISIN/KEXIN"/>
    <property type="match status" value="1"/>
</dbReference>
<name>A0AAV6WGN3_9LAMI</name>
<accession>A0AAV6WGN3</accession>
<evidence type="ECO:0000259" key="3">
    <source>
        <dbReference type="Pfam" id="PF05922"/>
    </source>
</evidence>
<organism evidence="4 5">
    <name type="scientific">Buddleja alternifolia</name>
    <dbReference type="NCBI Taxonomy" id="168488"/>
    <lineage>
        <taxon>Eukaryota</taxon>
        <taxon>Viridiplantae</taxon>
        <taxon>Streptophyta</taxon>
        <taxon>Embryophyta</taxon>
        <taxon>Tracheophyta</taxon>
        <taxon>Spermatophyta</taxon>
        <taxon>Magnoliopsida</taxon>
        <taxon>eudicotyledons</taxon>
        <taxon>Gunneridae</taxon>
        <taxon>Pentapetalae</taxon>
        <taxon>asterids</taxon>
        <taxon>lamiids</taxon>
        <taxon>Lamiales</taxon>
        <taxon>Scrophulariaceae</taxon>
        <taxon>Buddlejeae</taxon>
        <taxon>Buddleja</taxon>
    </lineage>
</organism>
<keyword evidence="2" id="KW-0732">Signal</keyword>
<evidence type="ECO:0000313" key="5">
    <source>
        <dbReference type="Proteomes" id="UP000826271"/>
    </source>
</evidence>
<dbReference type="Gene3D" id="3.30.70.80">
    <property type="entry name" value="Peptidase S8 propeptide/proteinase inhibitor I9"/>
    <property type="match status" value="1"/>
</dbReference>
<evidence type="ECO:0000313" key="4">
    <source>
        <dbReference type="EMBL" id="KAG8369763.1"/>
    </source>
</evidence>
<evidence type="ECO:0000256" key="2">
    <source>
        <dbReference type="ARBA" id="ARBA00022729"/>
    </source>
</evidence>
<evidence type="ECO:0000256" key="1">
    <source>
        <dbReference type="ARBA" id="ARBA00011073"/>
    </source>
</evidence>
<feature type="domain" description="Inhibitor I9" evidence="3">
    <location>
        <begin position="4"/>
        <end position="65"/>
    </location>
</feature>
<dbReference type="GO" id="GO:0006508">
    <property type="term" value="P:proteolysis"/>
    <property type="evidence" value="ECO:0007669"/>
    <property type="project" value="InterPro"/>
</dbReference>
<dbReference type="InterPro" id="IPR037045">
    <property type="entry name" value="S8pro/Inhibitor_I9_sf"/>
</dbReference>
<comment type="caution">
    <text evidence="4">The sequence shown here is derived from an EMBL/GenBank/DDBJ whole genome shotgun (WGS) entry which is preliminary data.</text>
</comment>
<keyword evidence="5" id="KW-1185">Reference proteome</keyword>
<comment type="similarity">
    <text evidence="1">Belongs to the peptidase S8 family.</text>
</comment>
<dbReference type="InterPro" id="IPR010259">
    <property type="entry name" value="S8pro/Inhibitor_I9"/>
</dbReference>
<dbReference type="EMBL" id="WHWC01000014">
    <property type="protein sequence ID" value="KAG8369763.1"/>
    <property type="molecule type" value="Genomic_DNA"/>
</dbReference>
<dbReference type="AlphaFoldDB" id="A0AAV6WGN3"/>
<dbReference type="InterPro" id="IPR045051">
    <property type="entry name" value="SBT"/>
</dbReference>
<dbReference type="Gene3D" id="3.40.50.200">
    <property type="entry name" value="Peptidase S8/S53 domain"/>
    <property type="match status" value="1"/>
</dbReference>